<dbReference type="EMBL" id="ANJA01003500">
    <property type="protein sequence ID" value="ETO63345.1"/>
    <property type="molecule type" value="Genomic_DNA"/>
</dbReference>
<comment type="caution">
    <text evidence="3">The sequence shown here is derived from an EMBL/GenBank/DDBJ whole genome shotgun (WGS) entry which is preliminary data.</text>
</comment>
<feature type="coiled-coil region" evidence="1">
    <location>
        <begin position="240"/>
        <end position="271"/>
    </location>
</feature>
<organism evidence="3 4">
    <name type="scientific">Phytophthora nicotianae P1976</name>
    <dbReference type="NCBI Taxonomy" id="1317066"/>
    <lineage>
        <taxon>Eukaryota</taxon>
        <taxon>Sar</taxon>
        <taxon>Stramenopiles</taxon>
        <taxon>Oomycota</taxon>
        <taxon>Peronosporomycetes</taxon>
        <taxon>Peronosporales</taxon>
        <taxon>Peronosporaceae</taxon>
        <taxon>Phytophthora</taxon>
    </lineage>
</organism>
<feature type="region of interest" description="Disordered" evidence="2">
    <location>
        <begin position="1"/>
        <end position="48"/>
    </location>
</feature>
<feature type="compositionally biased region" description="Basic and acidic residues" evidence="2">
    <location>
        <begin position="1"/>
        <end position="10"/>
    </location>
</feature>
<sequence length="294" mass="33488">MARDDNREVSDGSVQDVASAEEAANFSELGNSQTVVAAKPRSKNRSGKKKSVFWDKDAVIEGKTSIRLVLNWLTTQGNYDKWRGSDRTNGKTKEALLKEIVADLHKAKLLHRDTAGVREKINQLETGFRKVEDFLACTGQGSTNETSLRAEILRRCAYYYELKDVMTDRPSARPEMTSDEIKERGIITTSAEKRAMALQTDNEPNKQRKMDPVEELLLQQTKTFASRESQRERAFENKARKQALKERELALKEAKNLREQAQADVDLASKKMQLEKTKRESVVQLLLARKKLQE</sequence>
<keyword evidence="1" id="KW-0175">Coiled coil</keyword>
<dbReference type="PANTHER" id="PTHR33324:SF2">
    <property type="entry name" value="MYB_SANT-LIKE DNA-BINDING DOMAIN-CONTAINING PROTEIN"/>
    <property type="match status" value="1"/>
</dbReference>
<dbReference type="AlphaFoldDB" id="A0A080Z9N4"/>
<accession>A0A080Z9N4</accession>
<name>A0A080Z9N4_PHYNI</name>
<dbReference type="Proteomes" id="UP000028582">
    <property type="component" value="Unassembled WGS sequence"/>
</dbReference>
<evidence type="ECO:0000256" key="2">
    <source>
        <dbReference type="SAM" id="MobiDB-lite"/>
    </source>
</evidence>
<dbReference type="PANTHER" id="PTHR33324">
    <property type="entry name" value="EXPRESSED PROTEIN"/>
    <property type="match status" value="1"/>
</dbReference>
<reference evidence="3 4" key="1">
    <citation type="submission" date="2013-11" db="EMBL/GenBank/DDBJ databases">
        <title>The Genome Sequence of Phytophthora parasitica P1976.</title>
        <authorList>
            <consortium name="The Broad Institute Genomics Platform"/>
            <person name="Russ C."/>
            <person name="Tyler B."/>
            <person name="Panabieres F."/>
            <person name="Shan W."/>
            <person name="Tripathy S."/>
            <person name="Grunwald N."/>
            <person name="Machado M."/>
            <person name="Johnson C.S."/>
            <person name="Walker B."/>
            <person name="Young S."/>
            <person name="Zeng Q."/>
            <person name="Gargeya S."/>
            <person name="Fitzgerald M."/>
            <person name="Haas B."/>
            <person name="Abouelleil A."/>
            <person name="Allen A.W."/>
            <person name="Alvarado L."/>
            <person name="Arachchi H.M."/>
            <person name="Berlin A.M."/>
            <person name="Chapman S.B."/>
            <person name="Gainer-Dewar J."/>
            <person name="Goldberg J."/>
            <person name="Griggs A."/>
            <person name="Gujja S."/>
            <person name="Hansen M."/>
            <person name="Howarth C."/>
            <person name="Imamovic A."/>
            <person name="Ireland A."/>
            <person name="Larimer J."/>
            <person name="McCowan C."/>
            <person name="Murphy C."/>
            <person name="Pearson M."/>
            <person name="Poon T.W."/>
            <person name="Priest M."/>
            <person name="Roberts A."/>
            <person name="Saif S."/>
            <person name="Shea T."/>
            <person name="Sisk P."/>
            <person name="Sykes S."/>
            <person name="Wortman J."/>
            <person name="Nusbaum C."/>
            <person name="Birren B."/>
        </authorList>
    </citation>
    <scope>NUCLEOTIDE SEQUENCE [LARGE SCALE GENOMIC DNA]</scope>
    <source>
        <strain evidence="3 4">P1976</strain>
    </source>
</reference>
<dbReference type="OrthoDB" id="103236at2759"/>
<gene>
    <name evidence="3" type="ORF">F444_18915</name>
</gene>
<protein>
    <submittedName>
        <fullName evidence="3">Uncharacterized protein</fullName>
    </submittedName>
</protein>
<evidence type="ECO:0000313" key="3">
    <source>
        <dbReference type="EMBL" id="ETO63345.1"/>
    </source>
</evidence>
<evidence type="ECO:0000256" key="1">
    <source>
        <dbReference type="SAM" id="Coils"/>
    </source>
</evidence>
<evidence type="ECO:0000313" key="4">
    <source>
        <dbReference type="Proteomes" id="UP000028582"/>
    </source>
</evidence>
<proteinExistence type="predicted"/>